<organism evidence="1 2">
    <name type="scientific">Streptomyces aurantiogriseus</name>
    <dbReference type="NCBI Taxonomy" id="66870"/>
    <lineage>
        <taxon>Bacteria</taxon>
        <taxon>Bacillati</taxon>
        <taxon>Actinomycetota</taxon>
        <taxon>Actinomycetes</taxon>
        <taxon>Kitasatosporales</taxon>
        <taxon>Streptomycetaceae</taxon>
        <taxon>Streptomyces</taxon>
    </lineage>
</organism>
<dbReference type="Proteomes" id="UP000658320">
    <property type="component" value="Unassembled WGS sequence"/>
</dbReference>
<name>A0A918CLY4_9ACTN</name>
<evidence type="ECO:0000313" key="1">
    <source>
        <dbReference type="EMBL" id="GGR30702.1"/>
    </source>
</evidence>
<dbReference type="EMBL" id="BMSX01000013">
    <property type="protein sequence ID" value="GGR30702.1"/>
    <property type="molecule type" value="Genomic_DNA"/>
</dbReference>
<protein>
    <submittedName>
        <fullName evidence="1">Uncharacterized protein</fullName>
    </submittedName>
</protein>
<reference evidence="1" key="2">
    <citation type="submission" date="2020-09" db="EMBL/GenBank/DDBJ databases">
        <authorList>
            <person name="Sun Q."/>
            <person name="Ohkuma M."/>
        </authorList>
    </citation>
    <scope>NUCLEOTIDE SEQUENCE</scope>
    <source>
        <strain evidence="1">JCM 4346</strain>
    </source>
</reference>
<keyword evidence="2" id="KW-1185">Reference proteome</keyword>
<dbReference type="AlphaFoldDB" id="A0A918CLY4"/>
<sequence length="111" mass="11759">MAAPITAVAARTAALRRTFMIGGCLSLSGSRAARDIPAARLRKPRRCRATARAAGAREPVTVPSGAVRLADPEGRFTVAGQRRICTGFPPYGCDDDPATLLARTKRPEGRL</sequence>
<comment type="caution">
    <text evidence="1">The sequence shown here is derived from an EMBL/GenBank/DDBJ whole genome shotgun (WGS) entry which is preliminary data.</text>
</comment>
<gene>
    <name evidence="1" type="ORF">GCM10010251_53420</name>
</gene>
<reference evidence="1" key="1">
    <citation type="journal article" date="2014" name="Int. J. Syst. Evol. Microbiol.">
        <title>Complete genome sequence of Corynebacterium casei LMG S-19264T (=DSM 44701T), isolated from a smear-ripened cheese.</title>
        <authorList>
            <consortium name="US DOE Joint Genome Institute (JGI-PGF)"/>
            <person name="Walter F."/>
            <person name="Albersmeier A."/>
            <person name="Kalinowski J."/>
            <person name="Ruckert C."/>
        </authorList>
    </citation>
    <scope>NUCLEOTIDE SEQUENCE</scope>
    <source>
        <strain evidence="1">JCM 4346</strain>
    </source>
</reference>
<evidence type="ECO:0000313" key="2">
    <source>
        <dbReference type="Proteomes" id="UP000658320"/>
    </source>
</evidence>
<proteinExistence type="predicted"/>
<accession>A0A918CLY4</accession>